<dbReference type="Proteomes" id="UP000886520">
    <property type="component" value="Chromosome 15"/>
</dbReference>
<accession>A0A9D4UJM9</accession>
<keyword evidence="2" id="KW-1185">Reference proteome</keyword>
<protein>
    <submittedName>
        <fullName evidence="1">Uncharacterized protein</fullName>
    </submittedName>
</protein>
<organism evidence="1 2">
    <name type="scientific">Adiantum capillus-veneris</name>
    <name type="common">Maidenhair fern</name>
    <dbReference type="NCBI Taxonomy" id="13818"/>
    <lineage>
        <taxon>Eukaryota</taxon>
        <taxon>Viridiplantae</taxon>
        <taxon>Streptophyta</taxon>
        <taxon>Embryophyta</taxon>
        <taxon>Tracheophyta</taxon>
        <taxon>Polypodiopsida</taxon>
        <taxon>Polypodiidae</taxon>
        <taxon>Polypodiales</taxon>
        <taxon>Pteridineae</taxon>
        <taxon>Pteridaceae</taxon>
        <taxon>Vittarioideae</taxon>
        <taxon>Adiantum</taxon>
    </lineage>
</organism>
<evidence type="ECO:0000313" key="2">
    <source>
        <dbReference type="Proteomes" id="UP000886520"/>
    </source>
</evidence>
<dbReference type="EMBL" id="JABFUD020000015">
    <property type="protein sequence ID" value="KAI5069075.1"/>
    <property type="molecule type" value="Genomic_DNA"/>
</dbReference>
<sequence length="121" mass="14128">MAFQEREVRKRAISSRWCSEKRGRGMHRPWVPRQRRVAKAETCGALPHHHHHQQSKVENTDQDCRLLLKRHKEQSKADAWRKGLVRHTVMGHENCIYPLPVIGNQLLSKLGGICCSHIPDW</sequence>
<name>A0A9D4UJM9_ADICA</name>
<reference evidence="1" key="1">
    <citation type="submission" date="2021-01" db="EMBL/GenBank/DDBJ databases">
        <title>Adiantum capillus-veneris genome.</title>
        <authorList>
            <person name="Fang Y."/>
            <person name="Liao Q."/>
        </authorList>
    </citation>
    <scope>NUCLEOTIDE SEQUENCE</scope>
    <source>
        <strain evidence="1">H3</strain>
        <tissue evidence="1">Leaf</tissue>
    </source>
</reference>
<proteinExistence type="predicted"/>
<comment type="caution">
    <text evidence="1">The sequence shown here is derived from an EMBL/GenBank/DDBJ whole genome shotgun (WGS) entry which is preliminary data.</text>
</comment>
<dbReference type="AlphaFoldDB" id="A0A9D4UJM9"/>
<gene>
    <name evidence="1" type="ORF">GOP47_0015376</name>
</gene>
<evidence type="ECO:0000313" key="1">
    <source>
        <dbReference type="EMBL" id="KAI5069075.1"/>
    </source>
</evidence>